<keyword evidence="1 2" id="KW-0808">Transferase</keyword>
<dbReference type="PANTHER" id="PTHR48207">
    <property type="entry name" value="SUCCINATE--HYDROXYMETHYLGLUTARATE COA-TRANSFERASE"/>
    <property type="match status" value="1"/>
</dbReference>
<dbReference type="InterPro" id="IPR050483">
    <property type="entry name" value="CoA-transferase_III_domain"/>
</dbReference>
<dbReference type="InterPro" id="IPR023606">
    <property type="entry name" value="CoA-Trfase_III_dom_1_sf"/>
</dbReference>
<dbReference type="Gene3D" id="3.30.1540.10">
    <property type="entry name" value="formyl-coa transferase, domain 3"/>
    <property type="match status" value="1"/>
</dbReference>
<dbReference type="Proteomes" id="UP000831880">
    <property type="component" value="Chromosome"/>
</dbReference>
<dbReference type="Pfam" id="PF02515">
    <property type="entry name" value="CoA_transf_3"/>
    <property type="match status" value="1"/>
</dbReference>
<organism evidence="2 3">
    <name type="scientific">Halobacillus shinanisalinarum</name>
    <dbReference type="NCBI Taxonomy" id="2932258"/>
    <lineage>
        <taxon>Bacteria</taxon>
        <taxon>Bacillati</taxon>
        <taxon>Bacillota</taxon>
        <taxon>Bacilli</taxon>
        <taxon>Bacillales</taxon>
        <taxon>Bacillaceae</taxon>
        <taxon>Halobacillus</taxon>
    </lineage>
</organism>
<name>A0ABY4H413_9BACI</name>
<dbReference type="InterPro" id="IPR003673">
    <property type="entry name" value="CoA-Trfase_fam_III"/>
</dbReference>
<dbReference type="GO" id="GO:0016740">
    <property type="term" value="F:transferase activity"/>
    <property type="evidence" value="ECO:0007669"/>
    <property type="project" value="UniProtKB-KW"/>
</dbReference>
<protein>
    <submittedName>
        <fullName evidence="2">CoA transferase</fullName>
    </submittedName>
</protein>
<dbReference type="SUPFAM" id="SSF89796">
    <property type="entry name" value="CoA-transferase family III (CaiB/BaiF)"/>
    <property type="match status" value="1"/>
</dbReference>
<evidence type="ECO:0000313" key="2">
    <source>
        <dbReference type="EMBL" id="UOQ94859.1"/>
    </source>
</evidence>
<keyword evidence="3" id="KW-1185">Reference proteome</keyword>
<dbReference type="InterPro" id="IPR044855">
    <property type="entry name" value="CoA-Trfase_III_dom3_sf"/>
</dbReference>
<dbReference type="EMBL" id="CP095074">
    <property type="protein sequence ID" value="UOQ94859.1"/>
    <property type="molecule type" value="Genomic_DNA"/>
</dbReference>
<evidence type="ECO:0000256" key="1">
    <source>
        <dbReference type="ARBA" id="ARBA00022679"/>
    </source>
</evidence>
<reference evidence="2 3" key="1">
    <citation type="submission" date="2022-04" db="EMBL/GenBank/DDBJ databases">
        <title>Halobacillus sp. isolated from saltern.</title>
        <authorList>
            <person name="Won M."/>
            <person name="Lee C.-M."/>
            <person name="Woen H.-Y."/>
            <person name="Kwon S.-W."/>
        </authorList>
    </citation>
    <scope>NUCLEOTIDE SEQUENCE [LARGE SCALE GENOMIC DNA]</scope>
    <source>
        <strain evidence="2 3">SSTM10-2</strain>
    </source>
</reference>
<dbReference type="PANTHER" id="PTHR48207:SF3">
    <property type="entry name" value="SUCCINATE--HYDROXYMETHYLGLUTARATE COA-TRANSFERASE"/>
    <property type="match status" value="1"/>
</dbReference>
<accession>A0ABY4H413</accession>
<dbReference type="RefSeq" id="WP_244754715.1">
    <property type="nucleotide sequence ID" value="NZ_CP095074.1"/>
</dbReference>
<gene>
    <name evidence="2" type="ORF">MUO14_08010</name>
</gene>
<evidence type="ECO:0000313" key="3">
    <source>
        <dbReference type="Proteomes" id="UP000831880"/>
    </source>
</evidence>
<dbReference type="Gene3D" id="3.40.50.10540">
    <property type="entry name" value="Crotonobetainyl-coa:carnitine coa-transferase, domain 1"/>
    <property type="match status" value="1"/>
</dbReference>
<sequence length="406" mass="45128">MNQPLKDIRILDLSRVYAAPAGSMILADLGADVIRVESLTGSDSMREWGPFVNGESTYYFSSNRNKRSITLNLKEEKGKEIFLDLVKKADVVLENFKTGTMEKLGLGYEDLKMVNDQLIMCSVTGFGQTGPDKGAPGFDPVIQAISGLMDVTGDADGEPTKVGVPIADILTSNYVAISILSAIRMRDFNNQGQHIDLSLLDVQMSSLANVSSSYLNAGKISKRLGNSHNNVVPYQVFKCKDDPIMLCAGNNGLYVKLCKLLKHPEWAADPRYCTNDKRLENEEELVFMIQQVLKEKTADEWMELLSQAKIPAGKVNTIDQAFDHPQVQARESVEVLTHPVIGEIKMTKNPMRFSNLNVSSKSAPPLLGEHTEELLMEELGYSIEELEELRKQHVISYHVFDKIVDG</sequence>
<proteinExistence type="predicted"/>